<evidence type="ECO:0000259" key="4">
    <source>
        <dbReference type="PROSITE" id="PS51077"/>
    </source>
</evidence>
<dbReference type="EMBL" id="JBHRZH010000004">
    <property type="protein sequence ID" value="MFC3759935.1"/>
    <property type="molecule type" value="Genomic_DNA"/>
</dbReference>
<sequence length="267" mass="28316">MAAKQMVADDKTRAASPSTDRALTVLETLIGSETPLTLTLLAQTAGVPLATCASIVQTFEQRGYAERQVVGRSHFWQPTLRLYALASSLIRKLDPASVAQPQLRALSDKVEMPAHLGALNALSVVYVAKAATPGFVQFDTFIGKVAPYNLTALGKAIAAYLPEDELKPLLVRLAAGAGPNAKKPEVKTFLADLEETRSRGYAVEDEEEQADISCVAAPVFDASERVRYAVGVTGFSQKLMGDNLPGVISAVLSTAAAISRELGSTGR</sequence>
<keyword evidence="1" id="KW-0805">Transcription regulation</keyword>
<evidence type="ECO:0000256" key="3">
    <source>
        <dbReference type="ARBA" id="ARBA00023163"/>
    </source>
</evidence>
<keyword evidence="2" id="KW-0238">DNA-binding</keyword>
<dbReference type="SMART" id="SM00346">
    <property type="entry name" value="HTH_ICLR"/>
    <property type="match status" value="1"/>
</dbReference>
<reference evidence="7" key="1">
    <citation type="journal article" date="2019" name="Int. J. Syst. Evol. Microbiol.">
        <title>The Global Catalogue of Microorganisms (GCM) 10K type strain sequencing project: providing services to taxonomists for standard genome sequencing and annotation.</title>
        <authorList>
            <consortium name="The Broad Institute Genomics Platform"/>
            <consortium name="The Broad Institute Genome Sequencing Center for Infectious Disease"/>
            <person name="Wu L."/>
            <person name="Ma J."/>
        </authorList>
    </citation>
    <scope>NUCLEOTIDE SEQUENCE [LARGE SCALE GENOMIC DNA]</scope>
    <source>
        <strain evidence="7">CGMCC 4.7241</strain>
    </source>
</reference>
<evidence type="ECO:0000259" key="5">
    <source>
        <dbReference type="PROSITE" id="PS51078"/>
    </source>
</evidence>
<gene>
    <name evidence="6" type="ORF">ACFOUW_03730</name>
</gene>
<dbReference type="InterPro" id="IPR050707">
    <property type="entry name" value="HTH_MetabolicPath_Reg"/>
</dbReference>
<evidence type="ECO:0000313" key="6">
    <source>
        <dbReference type="EMBL" id="MFC3759935.1"/>
    </source>
</evidence>
<dbReference type="PROSITE" id="PS51077">
    <property type="entry name" value="HTH_ICLR"/>
    <property type="match status" value="1"/>
</dbReference>
<feature type="domain" description="HTH iclR-type" evidence="4">
    <location>
        <begin position="16"/>
        <end position="72"/>
    </location>
</feature>
<dbReference type="PANTHER" id="PTHR30136:SF24">
    <property type="entry name" value="HTH-TYPE TRANSCRIPTIONAL REPRESSOR ALLR"/>
    <property type="match status" value="1"/>
</dbReference>
<dbReference type="RefSeq" id="WP_307782547.1">
    <property type="nucleotide sequence ID" value="NZ_JAFBCM010000001.1"/>
</dbReference>
<evidence type="ECO:0000313" key="7">
    <source>
        <dbReference type="Proteomes" id="UP001595699"/>
    </source>
</evidence>
<dbReference type="PANTHER" id="PTHR30136">
    <property type="entry name" value="HELIX-TURN-HELIX TRANSCRIPTIONAL REGULATOR, ICLR FAMILY"/>
    <property type="match status" value="1"/>
</dbReference>
<protein>
    <submittedName>
        <fullName evidence="6">IclR family transcriptional regulator</fullName>
    </submittedName>
</protein>
<dbReference type="Pfam" id="PF01614">
    <property type="entry name" value="IclR_C"/>
    <property type="match status" value="1"/>
</dbReference>
<dbReference type="InterPro" id="IPR036388">
    <property type="entry name" value="WH-like_DNA-bd_sf"/>
</dbReference>
<dbReference type="Pfam" id="PF09339">
    <property type="entry name" value="HTH_IclR"/>
    <property type="match status" value="1"/>
</dbReference>
<dbReference type="Gene3D" id="1.10.10.10">
    <property type="entry name" value="Winged helix-like DNA-binding domain superfamily/Winged helix DNA-binding domain"/>
    <property type="match status" value="1"/>
</dbReference>
<accession>A0ABV7Y3X5</accession>
<dbReference type="InterPro" id="IPR029016">
    <property type="entry name" value="GAF-like_dom_sf"/>
</dbReference>
<evidence type="ECO:0000256" key="2">
    <source>
        <dbReference type="ARBA" id="ARBA00023125"/>
    </source>
</evidence>
<dbReference type="InterPro" id="IPR036390">
    <property type="entry name" value="WH_DNA-bd_sf"/>
</dbReference>
<dbReference type="InterPro" id="IPR005471">
    <property type="entry name" value="Tscrpt_reg_IclR_N"/>
</dbReference>
<proteinExistence type="predicted"/>
<organism evidence="6 7">
    <name type="scientific">Tenggerimyces flavus</name>
    <dbReference type="NCBI Taxonomy" id="1708749"/>
    <lineage>
        <taxon>Bacteria</taxon>
        <taxon>Bacillati</taxon>
        <taxon>Actinomycetota</taxon>
        <taxon>Actinomycetes</taxon>
        <taxon>Propionibacteriales</taxon>
        <taxon>Nocardioidaceae</taxon>
        <taxon>Tenggerimyces</taxon>
    </lineage>
</organism>
<dbReference type="Proteomes" id="UP001595699">
    <property type="component" value="Unassembled WGS sequence"/>
</dbReference>
<dbReference type="Gene3D" id="3.30.450.40">
    <property type="match status" value="1"/>
</dbReference>
<dbReference type="SUPFAM" id="SSF46785">
    <property type="entry name" value="Winged helix' DNA-binding domain"/>
    <property type="match status" value="1"/>
</dbReference>
<evidence type="ECO:0000256" key="1">
    <source>
        <dbReference type="ARBA" id="ARBA00023015"/>
    </source>
</evidence>
<dbReference type="InterPro" id="IPR014757">
    <property type="entry name" value="Tscrpt_reg_IclR_C"/>
</dbReference>
<dbReference type="SUPFAM" id="SSF55781">
    <property type="entry name" value="GAF domain-like"/>
    <property type="match status" value="1"/>
</dbReference>
<name>A0ABV7Y3X5_9ACTN</name>
<comment type="caution">
    <text evidence="6">The sequence shown here is derived from an EMBL/GenBank/DDBJ whole genome shotgun (WGS) entry which is preliminary data.</text>
</comment>
<keyword evidence="3" id="KW-0804">Transcription</keyword>
<feature type="domain" description="IclR-ED" evidence="5">
    <location>
        <begin position="81"/>
        <end position="264"/>
    </location>
</feature>
<keyword evidence="7" id="KW-1185">Reference proteome</keyword>
<dbReference type="PROSITE" id="PS51078">
    <property type="entry name" value="ICLR_ED"/>
    <property type="match status" value="1"/>
</dbReference>